<dbReference type="GO" id="GO:0007389">
    <property type="term" value="P:pattern specification process"/>
    <property type="evidence" value="ECO:0007669"/>
    <property type="project" value="UniProtKB-ARBA"/>
</dbReference>
<comment type="caution">
    <text evidence="14">The sequence shown here is derived from an EMBL/GenBank/DDBJ whole genome shotgun (WGS) entry which is preliminary data.</text>
</comment>
<protein>
    <recommendedName>
        <fullName evidence="10">Auxin response factor</fullName>
    </recommendedName>
</protein>
<comment type="subunit">
    <text evidence="3 10">Homodimers and heterodimers.</text>
</comment>
<dbReference type="PANTHER" id="PTHR31384">
    <property type="entry name" value="AUXIN RESPONSE FACTOR 4-RELATED"/>
    <property type="match status" value="1"/>
</dbReference>
<dbReference type="PROSITE" id="PS51745">
    <property type="entry name" value="PB1"/>
    <property type="match status" value="1"/>
</dbReference>
<dbReference type="SUPFAM" id="SSF101936">
    <property type="entry name" value="DNA-binding pseudobarrel domain"/>
    <property type="match status" value="1"/>
</dbReference>
<evidence type="ECO:0000259" key="13">
    <source>
        <dbReference type="PROSITE" id="PS51745"/>
    </source>
</evidence>
<dbReference type="GO" id="GO:0048829">
    <property type="term" value="P:root cap development"/>
    <property type="evidence" value="ECO:0007669"/>
    <property type="project" value="UniProtKB-ARBA"/>
</dbReference>
<evidence type="ECO:0000256" key="5">
    <source>
        <dbReference type="ARBA" id="ARBA00023125"/>
    </source>
</evidence>
<comment type="similarity">
    <text evidence="2 10">Belongs to the ARF family.</text>
</comment>
<reference evidence="14 15" key="1">
    <citation type="submission" date="2024-06" db="EMBL/GenBank/DDBJ databases">
        <title>A chromosome level genome sequence of Diviner's sage (Salvia divinorum).</title>
        <authorList>
            <person name="Ford S.A."/>
            <person name="Ro D.-K."/>
            <person name="Ness R.W."/>
            <person name="Phillips M.A."/>
        </authorList>
    </citation>
    <scope>NUCLEOTIDE SEQUENCE [LARGE SCALE GENOMIC DNA]</scope>
    <source>
        <strain evidence="14">SAF-2024a</strain>
        <tissue evidence="14">Leaf</tissue>
    </source>
</reference>
<dbReference type="GO" id="GO:0005634">
    <property type="term" value="C:nucleus"/>
    <property type="evidence" value="ECO:0007669"/>
    <property type="project" value="UniProtKB-SubCell"/>
</dbReference>
<dbReference type="PROSITE" id="PS50863">
    <property type="entry name" value="B3"/>
    <property type="match status" value="1"/>
</dbReference>
<evidence type="ECO:0000256" key="8">
    <source>
        <dbReference type="ARBA" id="ARBA00023294"/>
    </source>
</evidence>
<feature type="domain" description="TF-B3" evidence="12">
    <location>
        <begin position="121"/>
        <end position="223"/>
    </location>
</feature>
<evidence type="ECO:0000256" key="6">
    <source>
        <dbReference type="ARBA" id="ARBA00023163"/>
    </source>
</evidence>
<keyword evidence="6 10" id="KW-0804">Transcription</keyword>
<organism evidence="14 15">
    <name type="scientific">Salvia divinorum</name>
    <name type="common">Maria pastora</name>
    <name type="synonym">Diviner's sage</name>
    <dbReference type="NCBI Taxonomy" id="28513"/>
    <lineage>
        <taxon>Eukaryota</taxon>
        <taxon>Viridiplantae</taxon>
        <taxon>Streptophyta</taxon>
        <taxon>Embryophyta</taxon>
        <taxon>Tracheophyta</taxon>
        <taxon>Spermatophyta</taxon>
        <taxon>Magnoliopsida</taxon>
        <taxon>eudicotyledons</taxon>
        <taxon>Gunneridae</taxon>
        <taxon>Pentapetalae</taxon>
        <taxon>asterids</taxon>
        <taxon>lamiids</taxon>
        <taxon>Lamiales</taxon>
        <taxon>Lamiaceae</taxon>
        <taxon>Nepetoideae</taxon>
        <taxon>Mentheae</taxon>
        <taxon>Salviinae</taxon>
        <taxon>Salvia</taxon>
        <taxon>Salvia subgen. Calosphace</taxon>
    </lineage>
</organism>
<evidence type="ECO:0000256" key="10">
    <source>
        <dbReference type="RuleBase" id="RU004561"/>
    </source>
</evidence>
<dbReference type="InterPro" id="IPR053793">
    <property type="entry name" value="PB1-like"/>
</dbReference>
<keyword evidence="7 10" id="KW-0539">Nucleus</keyword>
<keyword evidence="4 10" id="KW-0805">Transcription regulation</keyword>
<keyword evidence="8 10" id="KW-0927">Auxin signaling pathway</keyword>
<keyword evidence="15" id="KW-1185">Reference proteome</keyword>
<name>A0ABD1FM38_SALDI</name>
<dbReference type="GO" id="GO:0051301">
    <property type="term" value="P:cell division"/>
    <property type="evidence" value="ECO:0007669"/>
    <property type="project" value="UniProtKB-ARBA"/>
</dbReference>
<accession>A0ABD1FM38</accession>
<dbReference type="CDD" id="cd10017">
    <property type="entry name" value="B3_DNA"/>
    <property type="match status" value="1"/>
</dbReference>
<evidence type="ECO:0000256" key="11">
    <source>
        <dbReference type="SAM" id="MobiDB-lite"/>
    </source>
</evidence>
<evidence type="ECO:0000313" key="15">
    <source>
        <dbReference type="Proteomes" id="UP001567538"/>
    </source>
</evidence>
<evidence type="ECO:0000256" key="4">
    <source>
        <dbReference type="ARBA" id="ARBA00023015"/>
    </source>
</evidence>
<dbReference type="EMBL" id="JBEAFC010000014">
    <property type="protein sequence ID" value="KAL1532178.1"/>
    <property type="molecule type" value="Genomic_DNA"/>
</dbReference>
<dbReference type="Pfam" id="PF06507">
    <property type="entry name" value="ARF_AD"/>
    <property type="match status" value="1"/>
</dbReference>
<comment type="function">
    <text evidence="9">Auxin response factors (ARFs) are transcriptional factors that bind specifically to the DNA sequence 5'-TGTCTC-3' found in the auxin-responsive promoter elements (AuxREs). Could act as transcriptional activator or repressor. Formation of heterodimers with Aux/IAA proteins may alter their ability to modulate early auxin response genes expression.</text>
</comment>
<evidence type="ECO:0000256" key="3">
    <source>
        <dbReference type="ARBA" id="ARBA00011726"/>
    </source>
</evidence>
<sequence>MINVMHSLSKPMNQMENCLDPQLWHACAGGMAHIPPPNSKVYYFPQGHAEHANENVDFMKFSRIAPLVLCRVASIKYLADSETDEVFAKIRLVPLVGSESDVCEDERGFERSEEAEKTNSFAKTLTQSDANNGGGFSVPRYCAETIFPRLDYSAEPPVQTILAKDVHGVVWKFRHIYRGTPRRHLLTTGWSNFVNQKKLVAGDSIVFLRAENGDLCVGIRRAKRGIGGGAEVSCGWNTGIPALQGGFSGFLGESVGLGGRRGGGGELGLKERDNVKAEAVVEAARFAANGQPFEVVYYPRAGSPEFVVRESAVRAAMRVQWCSGMRFKMAFETEDSSRISWFMGTISSVQVDDPIHWPNSPWRLLQVVWDEPDLLHNVKRVNPWLVELVSAMAAGHSLSPFSPPRKRPRLPQPTEFPYGQFPMGALVTNPLSPSSPLCCLPDHIPAGVQGARHARFEPLPSNLQYKKLQPFDFKLLDYAGQFPRLLSSYPLQSPAPSASLKMGSSTHEVKKTNEAKTPMFLLFGQPILTAEQISQSHSEGNNSSDGNQENTANVSNGSGSAVIQSFPPEASSDGEFPRFKDKTAYLGTETGQCKVFVESENVGRTLDLAMMCSYEELYRKLSAMFGIERSEISSNVLYNDARGSPKHIGDEPFSDFIKNARRLTIVVDSGSVNLGN</sequence>
<evidence type="ECO:0000256" key="9">
    <source>
        <dbReference type="ARBA" id="ARBA00037697"/>
    </source>
</evidence>
<dbReference type="AlphaFoldDB" id="A0ABD1FM38"/>
<keyword evidence="5 10" id="KW-0238">DNA-binding</keyword>
<dbReference type="FunFam" id="2.40.330.10:FF:000001">
    <property type="entry name" value="Auxin response factor"/>
    <property type="match status" value="1"/>
</dbReference>
<dbReference type="InterPro" id="IPR015300">
    <property type="entry name" value="DNA-bd_pseudobarrel_sf"/>
</dbReference>
<evidence type="ECO:0000259" key="12">
    <source>
        <dbReference type="PROSITE" id="PS50863"/>
    </source>
</evidence>
<dbReference type="InterPro" id="IPR010525">
    <property type="entry name" value="ARF_dom"/>
</dbReference>
<feature type="compositionally biased region" description="Polar residues" evidence="11">
    <location>
        <begin position="533"/>
        <end position="563"/>
    </location>
</feature>
<evidence type="ECO:0000256" key="7">
    <source>
        <dbReference type="ARBA" id="ARBA00023242"/>
    </source>
</evidence>
<comment type="subcellular location">
    <subcellularLocation>
        <location evidence="1 10">Nucleus</location>
    </subcellularLocation>
</comment>
<dbReference type="SMART" id="SM01019">
    <property type="entry name" value="B3"/>
    <property type="match status" value="1"/>
</dbReference>
<dbReference type="Gene3D" id="2.30.30.1040">
    <property type="match status" value="1"/>
</dbReference>
<feature type="domain" description="PB1" evidence="13">
    <location>
        <begin position="590"/>
        <end position="670"/>
    </location>
</feature>
<dbReference type="GO" id="GO:0003677">
    <property type="term" value="F:DNA binding"/>
    <property type="evidence" value="ECO:0007669"/>
    <property type="project" value="UniProtKB-KW"/>
</dbReference>
<evidence type="ECO:0000256" key="2">
    <source>
        <dbReference type="ARBA" id="ARBA00007853"/>
    </source>
</evidence>
<evidence type="ECO:0000313" key="14">
    <source>
        <dbReference type="EMBL" id="KAL1532178.1"/>
    </source>
</evidence>
<dbReference type="Gene3D" id="3.10.20.90">
    <property type="entry name" value="Phosphatidylinositol 3-kinase Catalytic Subunit, Chain A, domain 1"/>
    <property type="match status" value="1"/>
</dbReference>
<dbReference type="InterPro" id="IPR044835">
    <property type="entry name" value="ARF_plant"/>
</dbReference>
<dbReference type="PANTHER" id="PTHR31384:SF39">
    <property type="entry name" value="AUXIN RESPONSE FACTOR"/>
    <property type="match status" value="1"/>
</dbReference>
<dbReference type="Proteomes" id="UP001567538">
    <property type="component" value="Unassembled WGS sequence"/>
</dbReference>
<dbReference type="Pfam" id="PF02362">
    <property type="entry name" value="B3"/>
    <property type="match status" value="1"/>
</dbReference>
<dbReference type="InterPro" id="IPR003340">
    <property type="entry name" value="B3_DNA-bd"/>
</dbReference>
<feature type="region of interest" description="Disordered" evidence="11">
    <location>
        <begin position="533"/>
        <end position="574"/>
    </location>
</feature>
<dbReference type="FunFam" id="2.30.30.1040:FF:000002">
    <property type="entry name" value="Auxin response factor"/>
    <property type="match status" value="1"/>
</dbReference>
<dbReference type="GO" id="GO:0009734">
    <property type="term" value="P:auxin-activated signaling pathway"/>
    <property type="evidence" value="ECO:0007669"/>
    <property type="project" value="UniProtKB-KW"/>
</dbReference>
<evidence type="ECO:0000256" key="1">
    <source>
        <dbReference type="ARBA" id="ARBA00004123"/>
    </source>
</evidence>
<proteinExistence type="inferred from homology"/>
<gene>
    <name evidence="14" type="ORF">AAHA92_32219</name>
</gene>
<dbReference type="Gene3D" id="2.40.330.10">
    <property type="entry name" value="DNA-binding pseudobarrel domain"/>
    <property type="match status" value="1"/>
</dbReference>